<feature type="domain" description="HTH cro/C1-type" evidence="1">
    <location>
        <begin position="21"/>
        <end position="80"/>
    </location>
</feature>
<organism evidence="2 3">
    <name type="scientific">Hymenobacter coccineus</name>
    <dbReference type="NCBI Taxonomy" id="1908235"/>
    <lineage>
        <taxon>Bacteria</taxon>
        <taxon>Pseudomonadati</taxon>
        <taxon>Bacteroidota</taxon>
        <taxon>Cytophagia</taxon>
        <taxon>Cytophagales</taxon>
        <taxon>Hymenobacteraceae</taxon>
        <taxon>Hymenobacter</taxon>
    </lineage>
</organism>
<dbReference type="AlphaFoldDB" id="A0A1G1TKW3"/>
<dbReference type="EMBL" id="MDZA01000055">
    <property type="protein sequence ID" value="OGX91490.1"/>
    <property type="molecule type" value="Genomic_DNA"/>
</dbReference>
<keyword evidence="3" id="KW-1185">Reference proteome</keyword>
<dbReference type="Proteomes" id="UP000177506">
    <property type="component" value="Unassembled WGS sequence"/>
</dbReference>
<reference evidence="2 3" key="1">
    <citation type="submission" date="2016-08" db="EMBL/GenBank/DDBJ databases">
        <title>Hymenobacter coccineus sp. nov., Hymenobacter lapidarius sp. nov. and Hymenobacter glacialis sp. nov., isolated from Antarctic soil.</title>
        <authorList>
            <person name="Sedlacek I."/>
            <person name="Kralova S."/>
            <person name="Kyrova K."/>
            <person name="Maslanova I."/>
            <person name="Stankova E."/>
            <person name="Vrbovska V."/>
            <person name="Nemec M."/>
            <person name="Bartak M."/>
            <person name="Svec P."/>
            <person name="Busse H.-J."/>
            <person name="Pantucek R."/>
        </authorList>
    </citation>
    <scope>NUCLEOTIDE SEQUENCE [LARGE SCALE GENOMIC DNA]</scope>
    <source>
        <strain evidence="2 3">CCM 8649</strain>
    </source>
</reference>
<evidence type="ECO:0000313" key="3">
    <source>
        <dbReference type="Proteomes" id="UP000177506"/>
    </source>
</evidence>
<dbReference type="Pfam" id="PF06114">
    <property type="entry name" value="Peptidase_M78"/>
    <property type="match status" value="1"/>
</dbReference>
<evidence type="ECO:0000313" key="2">
    <source>
        <dbReference type="EMBL" id="OGX91490.1"/>
    </source>
</evidence>
<dbReference type="RefSeq" id="WP_070741356.1">
    <property type="nucleotide sequence ID" value="NZ_MDZA01000055.1"/>
</dbReference>
<dbReference type="PROSITE" id="PS50943">
    <property type="entry name" value="HTH_CROC1"/>
    <property type="match status" value="1"/>
</dbReference>
<dbReference type="InterPro" id="IPR001387">
    <property type="entry name" value="Cro/C1-type_HTH"/>
</dbReference>
<proteinExistence type="predicted"/>
<dbReference type="OrthoDB" id="9796786at2"/>
<name>A0A1G1TKW3_9BACT</name>
<comment type="caution">
    <text evidence="2">The sequence shown here is derived from an EMBL/GenBank/DDBJ whole genome shotgun (WGS) entry which is preliminary data.</text>
</comment>
<protein>
    <recommendedName>
        <fullName evidence="1">HTH cro/C1-type domain-containing protein</fullName>
    </recommendedName>
</protein>
<gene>
    <name evidence="2" type="ORF">BEN49_04775</name>
</gene>
<sequence length="398" mass="45267">MDDKYKDIDSLLGGLFPSNTLRELFERKTQALGISLTVACNILGVQLRALNGILNGTQKTVDITILSKVANFLQVPREQVVNLYLEAIEKNFPTATISAKKVEFIKENFDLAVLRKAKWIDNITDFEHIEKRLTARLGLKSILEYRKPAVDVAFCVGSFEPKNGLTRAIWIKAAQACFAEIDNPYAYDREALIKLFPRLRWYTTNVQRGLPEVIGLLHRVGVTVVLQQSLPTLQLRGATFNQNGKPCIVITDYVGFYPTLWFALFHELAHVLFDWDEIRENQYHISDDENTQLSVQAREHEANTFAREYLFSLDKVEQIKRYIHDAGYVEQFAADNHVHPSIVYAQCAHAMPKSRSAWALARKHSPAASDCVHYFGAAFEGGERVETIMQPLKTAMYI</sequence>
<dbReference type="InterPro" id="IPR010359">
    <property type="entry name" value="IrrE_HExxH"/>
</dbReference>
<dbReference type="Gene3D" id="1.10.10.2910">
    <property type="match status" value="1"/>
</dbReference>
<accession>A0A1G1TKW3</accession>
<evidence type="ECO:0000259" key="1">
    <source>
        <dbReference type="PROSITE" id="PS50943"/>
    </source>
</evidence>